<dbReference type="Pfam" id="PF05036">
    <property type="entry name" value="SPOR"/>
    <property type="match status" value="1"/>
</dbReference>
<feature type="domain" description="SPOR" evidence="2">
    <location>
        <begin position="46"/>
        <end position="123"/>
    </location>
</feature>
<feature type="chain" id="PRO_5045096182" evidence="1">
    <location>
        <begin position="24"/>
        <end position="127"/>
    </location>
</feature>
<feature type="signal peptide" evidence="1">
    <location>
        <begin position="1"/>
        <end position="23"/>
    </location>
</feature>
<dbReference type="InterPro" id="IPR007730">
    <property type="entry name" value="SPOR-like_dom"/>
</dbReference>
<dbReference type="InterPro" id="IPR036680">
    <property type="entry name" value="SPOR-like_sf"/>
</dbReference>
<name>A0ABT6FYR2_9FLAO</name>
<keyword evidence="4" id="KW-1185">Reference proteome</keyword>
<evidence type="ECO:0000259" key="2">
    <source>
        <dbReference type="PROSITE" id="PS51724"/>
    </source>
</evidence>
<dbReference type="SUPFAM" id="SSF110997">
    <property type="entry name" value="Sporulation related repeat"/>
    <property type="match status" value="1"/>
</dbReference>
<comment type="caution">
    <text evidence="3">The sequence shown here is derived from an EMBL/GenBank/DDBJ whole genome shotgun (WGS) entry which is preliminary data.</text>
</comment>
<evidence type="ECO:0000313" key="3">
    <source>
        <dbReference type="EMBL" id="MDG4714924.1"/>
    </source>
</evidence>
<dbReference type="EMBL" id="JARSBN010000002">
    <property type="protein sequence ID" value="MDG4714924.1"/>
    <property type="molecule type" value="Genomic_DNA"/>
</dbReference>
<evidence type="ECO:0000313" key="4">
    <source>
        <dbReference type="Proteomes" id="UP001529085"/>
    </source>
</evidence>
<gene>
    <name evidence="3" type="ORF">P7122_03495</name>
</gene>
<organism evidence="3 4">
    <name type="scientific">Winogradskyella marincola</name>
    <dbReference type="NCBI Taxonomy" id="3037795"/>
    <lineage>
        <taxon>Bacteria</taxon>
        <taxon>Pseudomonadati</taxon>
        <taxon>Bacteroidota</taxon>
        <taxon>Flavobacteriia</taxon>
        <taxon>Flavobacteriales</taxon>
        <taxon>Flavobacteriaceae</taxon>
        <taxon>Winogradskyella</taxon>
    </lineage>
</organism>
<dbReference type="Gene3D" id="3.30.70.1070">
    <property type="entry name" value="Sporulation related repeat"/>
    <property type="match status" value="1"/>
</dbReference>
<dbReference type="PROSITE" id="PS51724">
    <property type="entry name" value="SPOR"/>
    <property type="match status" value="1"/>
</dbReference>
<reference evidence="3 4" key="1">
    <citation type="submission" date="2023-03" db="EMBL/GenBank/DDBJ databases">
        <title>Strain YYF002 represents a novel species in the genus Winogradskyella isolated from seawater.</title>
        <authorList>
            <person name="Fu Z.-Y."/>
        </authorList>
    </citation>
    <scope>NUCLEOTIDE SEQUENCE [LARGE SCALE GENOMIC DNA]</scope>
    <source>
        <strain evidence="3 4">YYF002</strain>
    </source>
</reference>
<proteinExistence type="predicted"/>
<protein>
    <submittedName>
        <fullName evidence="3">SPOR domain-containing protein</fullName>
    </submittedName>
</protein>
<dbReference type="RefSeq" id="WP_278004393.1">
    <property type="nucleotide sequence ID" value="NZ_JARSBN010000002.1"/>
</dbReference>
<evidence type="ECO:0000256" key="1">
    <source>
        <dbReference type="SAM" id="SignalP"/>
    </source>
</evidence>
<keyword evidence="1" id="KW-0732">Signal</keyword>
<accession>A0ABT6FYR2</accession>
<dbReference type="Proteomes" id="UP001529085">
    <property type="component" value="Unassembled WGS sequence"/>
</dbReference>
<sequence length="127" mass="14928">MTKKNKYISTAILTLLLSASLNAQQGDVTIEQDKEIDKLLEYKKDVKTSKVYRIQIFQSTDPDKADREKLNFLNLFDEWPAEIVWNTPNYKIWVGNFTTRLEADRALAKIKKEYMYAMIFQPKSDKK</sequence>